<protein>
    <submittedName>
        <fullName evidence="2">Uncharacterized protein</fullName>
    </submittedName>
</protein>
<organism evidence="2 3">
    <name type="scientific">Xanthomonas nasturtii</name>
    <dbReference type="NCBI Taxonomy" id="1843581"/>
    <lineage>
        <taxon>Bacteria</taxon>
        <taxon>Pseudomonadati</taxon>
        <taxon>Pseudomonadota</taxon>
        <taxon>Gammaproteobacteria</taxon>
        <taxon>Lysobacterales</taxon>
        <taxon>Lysobacteraceae</taxon>
        <taxon>Xanthomonas</taxon>
    </lineage>
</organism>
<comment type="caution">
    <text evidence="2">The sequence shown here is derived from an EMBL/GenBank/DDBJ whole genome shotgun (WGS) entry which is preliminary data.</text>
</comment>
<evidence type="ECO:0000313" key="3">
    <source>
        <dbReference type="Proteomes" id="UP000259570"/>
    </source>
</evidence>
<dbReference type="STRING" id="1843581.A7D16_00600"/>
<gene>
    <name evidence="2" type="ORF">DZD52_14810</name>
    <name evidence="1" type="ORF">M3O51_18395</name>
</gene>
<dbReference type="OrthoDB" id="285538at2"/>
<dbReference type="AlphaFoldDB" id="A0A3E1KI78"/>
<evidence type="ECO:0000313" key="1">
    <source>
        <dbReference type="EMBL" id="MCL1553216.1"/>
    </source>
</evidence>
<reference evidence="2 3" key="1">
    <citation type="submission" date="2018-08" db="EMBL/GenBank/DDBJ databases">
        <title>Genome sequencing of X. nasturtii WHRI 8984.</title>
        <authorList>
            <person name="Studholme D.J."/>
            <person name="Mchugh J."/>
            <person name="Vicente J."/>
        </authorList>
    </citation>
    <scope>NUCLEOTIDE SEQUENCE [LARGE SCALE GENOMIC DNA]</scope>
    <source>
        <strain evidence="2 3">WHRI 8984</strain>
    </source>
</reference>
<dbReference type="GeneID" id="97211318"/>
<evidence type="ECO:0000313" key="2">
    <source>
        <dbReference type="EMBL" id="RFF37863.1"/>
    </source>
</evidence>
<dbReference type="EMBL" id="QUZM01000031">
    <property type="protein sequence ID" value="RFF37863.1"/>
    <property type="molecule type" value="Genomic_DNA"/>
</dbReference>
<dbReference type="Proteomes" id="UP000259570">
    <property type="component" value="Unassembled WGS sequence"/>
</dbReference>
<dbReference type="RefSeq" id="WP_116906288.1">
    <property type="nucleotide sequence ID" value="NZ_CP142084.2"/>
</dbReference>
<accession>A0A3E1KI78</accession>
<name>A0A3E1KI78_9XANT</name>
<proteinExistence type="predicted"/>
<dbReference type="EMBL" id="JAMBED010000061">
    <property type="protein sequence ID" value="MCL1553216.1"/>
    <property type="molecule type" value="Genomic_DNA"/>
</dbReference>
<keyword evidence="4" id="KW-1185">Reference proteome</keyword>
<dbReference type="Proteomes" id="UP001167357">
    <property type="component" value="Unassembled WGS sequence"/>
</dbReference>
<evidence type="ECO:0000313" key="4">
    <source>
        <dbReference type="Proteomes" id="UP001167357"/>
    </source>
</evidence>
<reference evidence="1" key="2">
    <citation type="submission" date="2022-04" db="EMBL/GenBank/DDBJ databases">
        <title>Genomic comparison of 19 strains of Xanthomonas nasturtii, a newly emerging watercress pathogen.</title>
        <authorList>
            <person name="Harrison J."/>
            <person name="Greer S."/>
            <person name="Hussain R."/>
            <person name="Lascelles D."/>
            <person name="Roberts M."/>
            <person name="Carter B."/>
            <person name="Bryning A."/>
            <person name="Carroll S."/>
            <person name="Aspin A."/>
            <person name="Cruz L."/>
            <person name="Cruz J."/>
            <person name="Grant M."/>
            <person name="Vicente J."/>
            <person name="Studholme D.J."/>
        </authorList>
    </citation>
    <scope>NUCLEOTIDE SEQUENCE</scope>
    <source>
        <strain evidence="1">10016B</strain>
    </source>
</reference>
<sequence>MSHPIPETYDAWRRCIEIDCAQPLTATFIARRLAALQDPADHHTQQFLRRWGPAHHQQVIEWFGRADNELKLSR</sequence>